<dbReference type="EMBL" id="AP012032">
    <property type="protein sequence ID" value="BAK12565.1"/>
    <property type="molecule type" value="Genomic_DNA"/>
</dbReference>
<sequence>MTTRRMLLKGTIATLGGMAAARAIGAEHRPNDVGRKFAADGRVLPFRGNTIICHLPQQGEGSEPFDALLDVYRELPGESWSRKVTALPPSSYHMTVFGGANDKERRYPLWPAGLALDMPMEECDRILADRLRSFKLGEDAAPYRMRLNPDAPSAHETPLTLRLLTADADTEKRLRQLRDRLSEVTGIHEPGHDRYQFHITLGYQVAPLTDDEDAAWRHSLANWKTMIAQRAPVITLGNPEYCLLNDMFAFKRQFYLS</sequence>
<dbReference type="KEGG" id="paj:PAJ_2485"/>
<dbReference type="SUPFAM" id="SSF55144">
    <property type="entry name" value="LigT-like"/>
    <property type="match status" value="1"/>
</dbReference>
<dbReference type="AlphaFoldDB" id="A0A0H3KZS6"/>
<dbReference type="eggNOG" id="COG5255">
    <property type="taxonomic scope" value="Bacteria"/>
</dbReference>
<feature type="domain" description="DUF1868" evidence="1">
    <location>
        <begin position="36"/>
        <end position="151"/>
    </location>
</feature>
<dbReference type="PROSITE" id="PS51318">
    <property type="entry name" value="TAT"/>
    <property type="match status" value="1"/>
</dbReference>
<dbReference type="OrthoDB" id="151828at2"/>
<proteinExistence type="predicted"/>
<evidence type="ECO:0000313" key="3">
    <source>
        <dbReference type="Proteomes" id="UP000006690"/>
    </source>
</evidence>
<dbReference type="InterPro" id="IPR009097">
    <property type="entry name" value="Cyclic_Pdiesterase"/>
</dbReference>
<gene>
    <name evidence="2" type="ordered locus">PAJ_2485</name>
</gene>
<dbReference type="InterPro" id="IPR015069">
    <property type="entry name" value="2H-PEstase_DUF1868"/>
</dbReference>
<evidence type="ECO:0000313" key="2">
    <source>
        <dbReference type="EMBL" id="BAK12565.1"/>
    </source>
</evidence>
<dbReference type="Proteomes" id="UP000006690">
    <property type="component" value="Chromosome"/>
</dbReference>
<dbReference type="PATRIC" id="fig|932677.3.peg.2878"/>
<reference evidence="3" key="1">
    <citation type="journal article" date="2012" name="Appl. Microbiol. Biotechnol.">
        <title>The complete genome sequence of Pantoea ananatis AJ13355, an organism with great biotechnological potential.</title>
        <authorList>
            <person name="Hara Y."/>
            <person name="Kadotani N."/>
            <person name="Izui H."/>
            <person name="Katashkina J.I."/>
            <person name="Kuvaeva T.M."/>
            <person name="Andreeva I.G."/>
            <person name="Golubeva L.I."/>
            <person name="Malko D.B."/>
            <person name="Makeev V.J."/>
            <person name="Mashko S.V."/>
            <person name="Kozlov Y.I."/>
        </authorList>
    </citation>
    <scope>NUCLEOTIDE SEQUENCE [LARGE SCALE GENOMIC DNA]</scope>
    <source>
        <strain evidence="3">AJ13355</strain>
    </source>
</reference>
<dbReference type="Gene3D" id="3.90.1140.10">
    <property type="entry name" value="Cyclic phosphodiesterase"/>
    <property type="match status" value="1"/>
</dbReference>
<evidence type="ECO:0000259" key="1">
    <source>
        <dbReference type="Pfam" id="PF08975"/>
    </source>
</evidence>
<dbReference type="InterPro" id="IPR006311">
    <property type="entry name" value="TAT_signal"/>
</dbReference>
<dbReference type="HOGENOM" id="CLU_073317_0_0_6"/>
<protein>
    <recommendedName>
        <fullName evidence="1">DUF1868 domain-containing protein</fullName>
    </recommendedName>
</protein>
<organism evidence="2 3">
    <name type="scientific">Pantoea ananatis (strain AJ13355)</name>
    <dbReference type="NCBI Taxonomy" id="932677"/>
    <lineage>
        <taxon>Bacteria</taxon>
        <taxon>Pseudomonadati</taxon>
        <taxon>Pseudomonadota</taxon>
        <taxon>Gammaproteobacteria</taxon>
        <taxon>Enterobacterales</taxon>
        <taxon>Erwiniaceae</taxon>
        <taxon>Pantoea</taxon>
    </lineage>
</organism>
<dbReference type="Pfam" id="PF08975">
    <property type="entry name" value="2H-phosphodiest"/>
    <property type="match status" value="1"/>
</dbReference>
<accession>A0A0H3KZS6</accession>
<dbReference type="RefSeq" id="WP_013027136.1">
    <property type="nucleotide sequence ID" value="NC_017531.2"/>
</dbReference>
<name>A0A0H3KZS6_PANAA</name>